<evidence type="ECO:0000256" key="5">
    <source>
        <dbReference type="ARBA" id="ARBA00023239"/>
    </source>
</evidence>
<dbReference type="RefSeq" id="WP_151971789.1">
    <property type="nucleotide sequence ID" value="NZ_AP019860.1"/>
</dbReference>
<comment type="similarity">
    <text evidence="2 7">Belongs to the group II decarboxylase family.</text>
</comment>
<dbReference type="GO" id="GO:0019752">
    <property type="term" value="P:carboxylic acid metabolic process"/>
    <property type="evidence" value="ECO:0007669"/>
    <property type="project" value="InterPro"/>
</dbReference>
<dbReference type="Proteomes" id="UP000326354">
    <property type="component" value="Chromosome"/>
</dbReference>
<dbReference type="AlphaFoldDB" id="A0A5S9F7J7"/>
<dbReference type="InterPro" id="IPR015421">
    <property type="entry name" value="PyrdxlP-dep_Trfase_major"/>
</dbReference>
<organism evidence="8 9">
    <name type="scientific">Uabimicrobium amorphum</name>
    <dbReference type="NCBI Taxonomy" id="2596890"/>
    <lineage>
        <taxon>Bacteria</taxon>
        <taxon>Pseudomonadati</taxon>
        <taxon>Planctomycetota</taxon>
        <taxon>Candidatus Uabimicrobiia</taxon>
        <taxon>Candidatus Uabimicrobiales</taxon>
        <taxon>Candidatus Uabimicrobiaceae</taxon>
        <taxon>Candidatus Uabimicrobium</taxon>
    </lineage>
</organism>
<keyword evidence="5 7" id="KW-0456">Lyase</keyword>
<dbReference type="Pfam" id="PF00282">
    <property type="entry name" value="Pyridoxal_deC"/>
    <property type="match status" value="1"/>
</dbReference>
<name>A0A5S9F7J7_UABAM</name>
<dbReference type="OrthoDB" id="9803665at2"/>
<dbReference type="PRINTS" id="PR00800">
    <property type="entry name" value="YHDCRBOXLASE"/>
</dbReference>
<evidence type="ECO:0000256" key="2">
    <source>
        <dbReference type="ARBA" id="ARBA00009533"/>
    </source>
</evidence>
<evidence type="ECO:0000256" key="1">
    <source>
        <dbReference type="ARBA" id="ARBA00001933"/>
    </source>
</evidence>
<dbReference type="InterPro" id="IPR010977">
    <property type="entry name" value="Aromatic_deC"/>
</dbReference>
<keyword evidence="4 6" id="KW-0663">Pyridoxal phosphate</keyword>
<feature type="modified residue" description="N6-(pyridoxal phosphate)lysine" evidence="6">
    <location>
        <position position="291"/>
    </location>
</feature>
<dbReference type="Gene3D" id="1.20.1340.10">
    <property type="entry name" value="dopa decarboxylase, N-terminal domain"/>
    <property type="match status" value="1"/>
</dbReference>
<evidence type="ECO:0000256" key="7">
    <source>
        <dbReference type="RuleBase" id="RU000382"/>
    </source>
</evidence>
<dbReference type="EMBL" id="AP019860">
    <property type="protein sequence ID" value="BBM87789.1"/>
    <property type="molecule type" value="Genomic_DNA"/>
</dbReference>
<evidence type="ECO:0000256" key="4">
    <source>
        <dbReference type="ARBA" id="ARBA00022898"/>
    </source>
</evidence>
<dbReference type="PANTHER" id="PTHR11999">
    <property type="entry name" value="GROUP II PYRIDOXAL-5-PHOSPHATE DECARBOXYLASE"/>
    <property type="match status" value="1"/>
</dbReference>
<keyword evidence="3" id="KW-0210">Decarboxylase</keyword>
<dbReference type="InterPro" id="IPR015424">
    <property type="entry name" value="PyrdxlP-dep_Trfase"/>
</dbReference>
<evidence type="ECO:0000256" key="6">
    <source>
        <dbReference type="PIRSR" id="PIRSR602129-50"/>
    </source>
</evidence>
<protein>
    <submittedName>
        <fullName evidence="8">L-2,4-diaminobutyrate decarboxylase</fullName>
    </submittedName>
</protein>
<dbReference type="Gene3D" id="3.40.640.10">
    <property type="entry name" value="Type I PLP-dependent aspartate aminotransferase-like (Major domain)"/>
    <property type="match status" value="1"/>
</dbReference>
<dbReference type="KEGG" id="uam:UABAM_06204"/>
<comment type="cofactor">
    <cofactor evidence="1 6 7">
        <name>pyridoxal 5'-phosphate</name>
        <dbReference type="ChEBI" id="CHEBI:597326"/>
    </cofactor>
</comment>
<dbReference type="GO" id="GO:0006520">
    <property type="term" value="P:amino acid metabolic process"/>
    <property type="evidence" value="ECO:0007669"/>
    <property type="project" value="InterPro"/>
</dbReference>
<evidence type="ECO:0000256" key="3">
    <source>
        <dbReference type="ARBA" id="ARBA00022793"/>
    </source>
</evidence>
<keyword evidence="9" id="KW-1185">Reference proteome</keyword>
<dbReference type="InterPro" id="IPR002129">
    <property type="entry name" value="PyrdxlP-dep_de-COase"/>
</dbReference>
<dbReference type="Gene3D" id="3.90.1150.10">
    <property type="entry name" value="Aspartate Aminotransferase, domain 1"/>
    <property type="match status" value="1"/>
</dbReference>
<sequence length="472" mass="53254">MSKLQFSREEMKKMGYQVIDMLVDHWDNLPQKRTAITATRQEMRDKISQPFVSEPGNFDDILKMLREDVFGHALNVMHPRFFAYIPGPSNFVSVLADTMAAGYNTFAGTWLAAAGPSQIEWDTIHFLCEQLGLGQEAGGIFVSGGSMANLTALAVARKQVLDDRLHNATVYFSDQTHTATDRALIILGFHRENIRKIPSNDNFVMCTDELRSQIQKDKQNGQRPFCVIANSGTTNTGAIEPLNDIADICEEENMWFHVDGAYGAAAVLSERGKKQLQGIERADSIALDPHKWLFQPFEIGCTIVRNTEHLRDTFQILPEFLQDAHQHDREINFCDHGIQLSRSFRALKLWLSFKVFGLKAFSDAIDMGFDLAEFAAQQVEKNSHLQLVTPAQMALLSFRYYDEGCDEEALNHINNNIVKQVIKEGFAMMSSTVLKGKTVLRLCTINPRSTEDDVCQTLMKVVEYGQGIQKKM</sequence>
<dbReference type="PANTHER" id="PTHR11999:SF70">
    <property type="entry name" value="MIP05841P"/>
    <property type="match status" value="1"/>
</dbReference>
<proteinExistence type="inferred from homology"/>
<gene>
    <name evidence="8" type="ORF">UABAM_06204</name>
</gene>
<dbReference type="SUPFAM" id="SSF53383">
    <property type="entry name" value="PLP-dependent transferases"/>
    <property type="match status" value="1"/>
</dbReference>
<evidence type="ECO:0000313" key="9">
    <source>
        <dbReference type="Proteomes" id="UP000326354"/>
    </source>
</evidence>
<dbReference type="GO" id="GO:0030170">
    <property type="term" value="F:pyridoxal phosphate binding"/>
    <property type="evidence" value="ECO:0007669"/>
    <property type="project" value="InterPro"/>
</dbReference>
<reference evidence="8 9" key="1">
    <citation type="submission" date="2019-08" db="EMBL/GenBank/DDBJ databases">
        <title>Complete genome sequence of Candidatus Uab amorphum.</title>
        <authorList>
            <person name="Shiratori T."/>
            <person name="Suzuki S."/>
            <person name="Kakizawa Y."/>
            <person name="Ishida K."/>
        </authorList>
    </citation>
    <scope>NUCLEOTIDE SEQUENCE [LARGE SCALE GENOMIC DNA]</scope>
    <source>
        <strain evidence="8 9">SRT547</strain>
    </source>
</reference>
<dbReference type="InterPro" id="IPR015422">
    <property type="entry name" value="PyrdxlP-dep_Trfase_small"/>
</dbReference>
<evidence type="ECO:0000313" key="8">
    <source>
        <dbReference type="EMBL" id="BBM87789.1"/>
    </source>
</evidence>
<dbReference type="GO" id="GO:0016831">
    <property type="term" value="F:carboxy-lyase activity"/>
    <property type="evidence" value="ECO:0007669"/>
    <property type="project" value="UniProtKB-KW"/>
</dbReference>
<accession>A0A5S9F7J7</accession>